<dbReference type="GO" id="GO:0000287">
    <property type="term" value="F:magnesium ion binding"/>
    <property type="evidence" value="ECO:0007669"/>
    <property type="project" value="UniProtKB-UniRule"/>
</dbReference>
<organism evidence="5 6">
    <name type="scientific">Urinicoccus massiliensis</name>
    <dbReference type="NCBI Taxonomy" id="1723382"/>
    <lineage>
        <taxon>Bacteria</taxon>
        <taxon>Bacillati</taxon>
        <taxon>Bacillota</taxon>
        <taxon>Tissierellia</taxon>
        <taxon>Tissierellales</taxon>
        <taxon>Peptoniphilaceae</taxon>
        <taxon>Urinicoccus</taxon>
    </lineage>
</organism>
<protein>
    <recommendedName>
        <fullName evidence="4">tRNA 5-hydroxyuridine methyltransferase</fullName>
        <ecNumber evidence="4">2.1.1.-</ecNumber>
    </recommendedName>
    <alternativeName>
        <fullName evidence="4">ho5U methyltransferase</fullName>
    </alternativeName>
</protein>
<evidence type="ECO:0000313" key="5">
    <source>
        <dbReference type="EMBL" id="VFB16471.1"/>
    </source>
</evidence>
<dbReference type="InterPro" id="IPR029063">
    <property type="entry name" value="SAM-dependent_MTases_sf"/>
</dbReference>
<dbReference type="SUPFAM" id="SSF53335">
    <property type="entry name" value="S-adenosyl-L-methionine-dependent methyltransferases"/>
    <property type="match status" value="1"/>
</dbReference>
<evidence type="ECO:0000256" key="2">
    <source>
        <dbReference type="ARBA" id="ARBA00022679"/>
    </source>
</evidence>
<feature type="binding site" evidence="4">
    <location>
        <position position="131"/>
    </location>
    <ligand>
        <name>S-adenosyl-L-methionine</name>
        <dbReference type="ChEBI" id="CHEBI:59789"/>
    </ligand>
</feature>
<accession>A0A8H2M5G8</accession>
<comment type="caution">
    <text evidence="5">The sequence shown here is derived from an EMBL/GenBank/DDBJ whole genome shotgun (WGS) entry which is preliminary data.</text>
</comment>
<dbReference type="InterPro" id="IPR050362">
    <property type="entry name" value="Cation-dep_OMT"/>
</dbReference>
<sequence length="214" mass="24976">MSEILQDHIESFLDDFSPETSDLSWELRAYAKDNHVPIIDEEVKQFLSFYLNTLKPRKILELGTAIGYSSIWMSQIKGVQELHTVEIRPEMFALAKENIERANCKNVRQFQGDAADYLDKSQEMYDFIFIDAAKGQYPFYFKKALQRLEKNGVIGFDNILFRGMISNQDLVKRRKITIVKRLRKLLSELKLDQAYEKTLIPLGDGFLLVRRNDV</sequence>
<comment type="similarity">
    <text evidence="4">Belongs to the class I-like SAM-binding methyltransferase superfamily. Cation-dependent O-methyltransferase family.</text>
</comment>
<dbReference type="GO" id="GO:0008171">
    <property type="term" value="F:O-methyltransferase activity"/>
    <property type="evidence" value="ECO:0007669"/>
    <property type="project" value="InterPro"/>
</dbReference>
<comment type="function">
    <text evidence="4">Catalyzes the methylation of 5-hydroxyuridine (ho5U) to form 5-methoxyuridine (mo5U) at position 34 in tRNAs.</text>
</comment>
<evidence type="ECO:0000313" key="6">
    <source>
        <dbReference type="Proteomes" id="UP000377798"/>
    </source>
</evidence>
<feature type="binding site" evidence="4">
    <location>
        <position position="39"/>
    </location>
    <ligand>
        <name>S-adenosyl-L-methionine</name>
        <dbReference type="ChEBI" id="CHEBI:59789"/>
    </ligand>
</feature>
<dbReference type="InterPro" id="IPR043675">
    <property type="entry name" value="TrmR_methyltr"/>
</dbReference>
<dbReference type="PANTHER" id="PTHR10509">
    <property type="entry name" value="O-METHYLTRANSFERASE-RELATED"/>
    <property type="match status" value="1"/>
</dbReference>
<name>A0A8H2M5G8_9FIRM</name>
<dbReference type="GO" id="GO:0016300">
    <property type="term" value="F:tRNA (uridine) methyltransferase activity"/>
    <property type="evidence" value="ECO:0007669"/>
    <property type="project" value="UniProtKB-UniRule"/>
</dbReference>
<proteinExistence type="inferred from homology"/>
<evidence type="ECO:0000256" key="4">
    <source>
        <dbReference type="HAMAP-Rule" id="MF_02217"/>
    </source>
</evidence>
<dbReference type="HAMAP" id="MF_02217">
    <property type="entry name" value="TrmR_methyltr"/>
    <property type="match status" value="1"/>
</dbReference>
<keyword evidence="4" id="KW-0460">Magnesium</keyword>
<gene>
    <name evidence="4" type="primary">trmR</name>
    <name evidence="5" type="ORF">NCTC13150_01000</name>
</gene>
<keyword evidence="2 4" id="KW-0808">Transferase</keyword>
<feature type="binding site" evidence="4">
    <location>
        <position position="131"/>
    </location>
    <ligand>
        <name>Mg(2+)</name>
        <dbReference type="ChEBI" id="CHEBI:18420"/>
    </ligand>
</feature>
<feature type="binding site" evidence="4">
    <location>
        <position position="157"/>
    </location>
    <ligand>
        <name>Mg(2+)</name>
        <dbReference type="ChEBI" id="CHEBI:18420"/>
    </ligand>
</feature>
<comment type="catalytic activity">
    <reaction evidence="4">
        <text>5-hydroxyuridine(34) in tRNA + S-adenosyl-L-methionine = 5-methoxyuridine(34) in tRNA + S-adenosyl-L-homocysteine + H(+)</text>
        <dbReference type="Rhea" id="RHEA:60524"/>
        <dbReference type="Rhea" id="RHEA-COMP:13381"/>
        <dbReference type="Rhea" id="RHEA-COMP:15591"/>
        <dbReference type="ChEBI" id="CHEBI:15378"/>
        <dbReference type="ChEBI" id="CHEBI:57856"/>
        <dbReference type="ChEBI" id="CHEBI:59789"/>
        <dbReference type="ChEBI" id="CHEBI:136877"/>
        <dbReference type="ChEBI" id="CHEBI:143860"/>
    </reaction>
</comment>
<dbReference type="GO" id="GO:0008757">
    <property type="term" value="F:S-adenosylmethionine-dependent methyltransferase activity"/>
    <property type="evidence" value="ECO:0007669"/>
    <property type="project" value="TreeGrafter"/>
</dbReference>
<dbReference type="PROSITE" id="PS51682">
    <property type="entry name" value="SAM_OMT_I"/>
    <property type="match status" value="1"/>
</dbReference>
<keyword evidence="3 4" id="KW-0949">S-adenosyl-L-methionine</keyword>
<feature type="binding site" evidence="4">
    <location>
        <position position="86"/>
    </location>
    <ligand>
        <name>S-adenosyl-L-methionine</name>
        <dbReference type="ChEBI" id="CHEBI:59789"/>
    </ligand>
</feature>
<keyword evidence="4" id="KW-0819">tRNA processing</keyword>
<evidence type="ECO:0000256" key="1">
    <source>
        <dbReference type="ARBA" id="ARBA00022603"/>
    </source>
</evidence>
<dbReference type="PANTHER" id="PTHR10509:SF14">
    <property type="entry name" value="CAFFEOYL-COA O-METHYLTRANSFERASE 3-RELATED"/>
    <property type="match status" value="1"/>
</dbReference>
<keyword evidence="1 4" id="KW-0489">Methyltransferase</keyword>
<keyword evidence="4" id="KW-0479">Metal-binding</keyword>
<dbReference type="EMBL" id="CAACYI010000001">
    <property type="protein sequence ID" value="VFB16471.1"/>
    <property type="molecule type" value="Genomic_DNA"/>
</dbReference>
<dbReference type="GO" id="GO:0030488">
    <property type="term" value="P:tRNA methylation"/>
    <property type="evidence" value="ECO:0007669"/>
    <property type="project" value="UniProtKB-UniRule"/>
</dbReference>
<comment type="subunit">
    <text evidence="4">Homodimer.</text>
</comment>
<dbReference type="AlphaFoldDB" id="A0A8H2M5G8"/>
<keyword evidence="6" id="KW-1185">Reference proteome</keyword>
<feature type="binding site" evidence="4">
    <location>
        <begin position="113"/>
        <end position="114"/>
    </location>
    <ligand>
        <name>S-adenosyl-L-methionine</name>
        <dbReference type="ChEBI" id="CHEBI:59789"/>
    </ligand>
</feature>
<dbReference type="EC" id="2.1.1.-" evidence="4"/>
<reference evidence="5 6" key="1">
    <citation type="submission" date="2019-02" db="EMBL/GenBank/DDBJ databases">
        <authorList>
            <consortium name="Pathogen Informatics"/>
        </authorList>
    </citation>
    <scope>NUCLEOTIDE SEQUENCE [LARGE SCALE GENOMIC DNA]</scope>
    <source>
        <strain evidence="5 6">3012STDY7089603</strain>
    </source>
</reference>
<feature type="binding site" evidence="4">
    <location>
        <position position="158"/>
    </location>
    <ligand>
        <name>Mg(2+)</name>
        <dbReference type="ChEBI" id="CHEBI:18420"/>
    </ligand>
</feature>
<dbReference type="CDD" id="cd02440">
    <property type="entry name" value="AdoMet_MTases"/>
    <property type="match status" value="1"/>
</dbReference>
<dbReference type="RefSeq" id="WP_131749087.1">
    <property type="nucleotide sequence ID" value="NZ_CAACYI010000001.1"/>
</dbReference>
<dbReference type="InterPro" id="IPR002935">
    <property type="entry name" value="SAM_O-MeTrfase"/>
</dbReference>
<dbReference type="Proteomes" id="UP000377798">
    <property type="component" value="Unassembled WGS sequence"/>
</dbReference>
<dbReference type="Gene3D" id="3.40.50.150">
    <property type="entry name" value="Vaccinia Virus protein VP39"/>
    <property type="match status" value="1"/>
</dbReference>
<evidence type="ECO:0000256" key="3">
    <source>
        <dbReference type="ARBA" id="ARBA00022691"/>
    </source>
</evidence>
<dbReference type="Pfam" id="PF01596">
    <property type="entry name" value="Methyltransf_3"/>
    <property type="match status" value="1"/>
</dbReference>
<feature type="binding site" evidence="4">
    <location>
        <position position="69"/>
    </location>
    <ligand>
        <name>S-adenosyl-L-methionine</name>
        <dbReference type="ChEBI" id="CHEBI:59789"/>
    </ligand>
</feature>